<evidence type="ECO:0000256" key="7">
    <source>
        <dbReference type="ARBA" id="ARBA00023136"/>
    </source>
</evidence>
<dbReference type="STRING" id="240303.SAMN05421677_103155"/>
<dbReference type="GO" id="GO:1990060">
    <property type="term" value="C:maltose transport complex"/>
    <property type="evidence" value="ECO:0007669"/>
    <property type="project" value="TreeGrafter"/>
</dbReference>
<dbReference type="SUPFAM" id="SSF160964">
    <property type="entry name" value="MalF N-terminal region-like"/>
    <property type="match status" value="1"/>
</dbReference>
<feature type="compositionally biased region" description="Basic residues" evidence="9">
    <location>
        <begin position="16"/>
        <end position="29"/>
    </location>
</feature>
<keyword evidence="4" id="KW-0762">Sugar transport</keyword>
<evidence type="ECO:0000256" key="8">
    <source>
        <dbReference type="RuleBase" id="RU363032"/>
    </source>
</evidence>
<feature type="transmembrane region" description="Helical" evidence="8">
    <location>
        <begin position="418"/>
        <end position="437"/>
    </location>
</feature>
<dbReference type="Pfam" id="PF00528">
    <property type="entry name" value="BPD_transp_1"/>
    <property type="match status" value="1"/>
</dbReference>
<dbReference type="SUPFAM" id="SSF161098">
    <property type="entry name" value="MetI-like"/>
    <property type="match status" value="1"/>
</dbReference>
<dbReference type="GO" id="GO:0042956">
    <property type="term" value="P:maltodextrin transmembrane transport"/>
    <property type="evidence" value="ECO:0007669"/>
    <property type="project" value="TreeGrafter"/>
</dbReference>
<protein>
    <submittedName>
        <fullName evidence="11">Arabinogalactan oligomer / maltooligosaccharide transport system permease protein</fullName>
    </submittedName>
</protein>
<dbReference type="PANTHER" id="PTHR47314:SF2">
    <property type="entry name" value="GALACTOOLIGOSACCHARIDES TRANSPORT SYSTEM PERMEASE PROTEIN GANP"/>
    <property type="match status" value="1"/>
</dbReference>
<evidence type="ECO:0000256" key="3">
    <source>
        <dbReference type="ARBA" id="ARBA00022475"/>
    </source>
</evidence>
<dbReference type="CDD" id="cd06261">
    <property type="entry name" value="TM_PBP2"/>
    <property type="match status" value="1"/>
</dbReference>
<evidence type="ECO:0000256" key="6">
    <source>
        <dbReference type="ARBA" id="ARBA00022989"/>
    </source>
</evidence>
<dbReference type="RefSeq" id="WP_089651280.1">
    <property type="nucleotide sequence ID" value="NZ_FNIZ01000003.1"/>
</dbReference>
<feature type="transmembrane region" description="Helical" evidence="8">
    <location>
        <begin position="94"/>
        <end position="116"/>
    </location>
</feature>
<evidence type="ECO:0000259" key="10">
    <source>
        <dbReference type="PROSITE" id="PS50928"/>
    </source>
</evidence>
<organism evidence="11 12">
    <name type="scientific">Halobacillus aidingensis</name>
    <dbReference type="NCBI Taxonomy" id="240303"/>
    <lineage>
        <taxon>Bacteria</taxon>
        <taxon>Bacillati</taxon>
        <taxon>Bacillota</taxon>
        <taxon>Bacilli</taxon>
        <taxon>Bacillales</taxon>
        <taxon>Bacillaceae</taxon>
        <taxon>Halobacillus</taxon>
    </lineage>
</organism>
<dbReference type="Gene3D" id="1.10.3720.10">
    <property type="entry name" value="MetI-like"/>
    <property type="match status" value="1"/>
</dbReference>
<feature type="region of interest" description="Disordered" evidence="9">
    <location>
        <begin position="1"/>
        <end position="29"/>
    </location>
</feature>
<name>A0A1H0HG53_HALAD</name>
<sequence length="449" mass="50797">MGERQQKINDEEQKKRQPKHQKKKKTQTTTNHRKIALGLSILPGFGQFYNKQIFKGSAFLILMASFFIAFSDLLQFGFWGLVTLGTDPNYDHSIVLLVEGILTLIVTILGLGVYAFNLRDAFKVGKQRDLNEEPNSIRQQYQNLVGGGFPYLMMTPGFLLLVFVVIFPILFVILLSFTNYDLYHSPPANLVDWVGFQNFIDIFNIPIWRETFFSVLAWTVIWTFGATTLQIALGIFLAVLMNQKGIIFQKTIRTIFILPWAVPAFVSILVFAGMFNETFGTINRDILAVFGLGDIPWLTNPTYTKIALIMIQTWLGFPFIFAMVTGVLQSIPNELYEAADVDGASIFQKFRSITLPLVLYATAPIMITQYTFNFNNFNVIFLFNGGGPAVPEQNAGGTDILISWIYNLTMTSAQYGKAAAITMILSLIVITVALWQFRRTKSFQEEDMM</sequence>
<keyword evidence="12" id="KW-1185">Reference proteome</keyword>
<evidence type="ECO:0000256" key="5">
    <source>
        <dbReference type="ARBA" id="ARBA00022692"/>
    </source>
</evidence>
<evidence type="ECO:0000256" key="2">
    <source>
        <dbReference type="ARBA" id="ARBA00022448"/>
    </source>
</evidence>
<dbReference type="InterPro" id="IPR000515">
    <property type="entry name" value="MetI-like"/>
</dbReference>
<comment type="subcellular location">
    <subcellularLocation>
        <location evidence="1 8">Cell membrane</location>
        <topology evidence="1 8">Multi-pass membrane protein</topology>
    </subcellularLocation>
</comment>
<feature type="compositionally biased region" description="Basic and acidic residues" evidence="9">
    <location>
        <begin position="1"/>
        <end position="15"/>
    </location>
</feature>
<evidence type="ECO:0000313" key="12">
    <source>
        <dbReference type="Proteomes" id="UP000198860"/>
    </source>
</evidence>
<gene>
    <name evidence="11" type="ORF">SAMN05421677_103155</name>
</gene>
<dbReference type="PANTHER" id="PTHR47314">
    <property type="entry name" value="MALTOSE/MALTODEXTRIN TRANSPORT SYSTEM PERMEASE PROTEIN MALF"/>
    <property type="match status" value="1"/>
</dbReference>
<proteinExistence type="inferred from homology"/>
<dbReference type="GO" id="GO:0015423">
    <property type="term" value="F:ABC-type maltose transporter activity"/>
    <property type="evidence" value="ECO:0007669"/>
    <property type="project" value="TreeGrafter"/>
</dbReference>
<keyword evidence="3" id="KW-1003">Cell membrane</keyword>
<dbReference type="EMBL" id="FNIZ01000003">
    <property type="protein sequence ID" value="SDO17811.1"/>
    <property type="molecule type" value="Genomic_DNA"/>
</dbReference>
<dbReference type="Proteomes" id="UP000198860">
    <property type="component" value="Unassembled WGS sequence"/>
</dbReference>
<accession>A0A1H0HG53</accession>
<evidence type="ECO:0000256" key="4">
    <source>
        <dbReference type="ARBA" id="ARBA00022597"/>
    </source>
</evidence>
<dbReference type="InterPro" id="IPR035906">
    <property type="entry name" value="MetI-like_sf"/>
</dbReference>
<dbReference type="OrthoDB" id="9778687at2"/>
<keyword evidence="7 8" id="KW-0472">Membrane</keyword>
<feature type="domain" description="ABC transmembrane type-1" evidence="10">
    <location>
        <begin position="216"/>
        <end position="436"/>
    </location>
</feature>
<feature type="transmembrane region" description="Helical" evidence="8">
    <location>
        <begin position="252"/>
        <end position="275"/>
    </location>
</feature>
<reference evidence="12" key="1">
    <citation type="submission" date="2016-10" db="EMBL/GenBank/DDBJ databases">
        <authorList>
            <person name="Varghese N."/>
            <person name="Submissions S."/>
        </authorList>
    </citation>
    <scope>NUCLEOTIDE SEQUENCE [LARGE SCALE GENOMIC DNA]</scope>
    <source>
        <strain evidence="12">CGMCC 1.3703</strain>
    </source>
</reference>
<comment type="similarity">
    <text evidence="8">Belongs to the binding-protein-dependent transport system permease family.</text>
</comment>
<keyword evidence="6 8" id="KW-1133">Transmembrane helix</keyword>
<feature type="transmembrane region" description="Helical" evidence="8">
    <location>
        <begin position="353"/>
        <end position="372"/>
    </location>
</feature>
<dbReference type="FunFam" id="1.10.3720.10:FF:000036">
    <property type="entry name" value="Maltodextrin ABC transporter, permease protein"/>
    <property type="match status" value="1"/>
</dbReference>
<evidence type="ECO:0000313" key="11">
    <source>
        <dbReference type="EMBL" id="SDO17811.1"/>
    </source>
</evidence>
<feature type="transmembrane region" description="Helical" evidence="8">
    <location>
        <begin position="158"/>
        <end position="177"/>
    </location>
</feature>
<evidence type="ECO:0000256" key="9">
    <source>
        <dbReference type="SAM" id="MobiDB-lite"/>
    </source>
</evidence>
<feature type="transmembrane region" description="Helical" evidence="8">
    <location>
        <begin position="215"/>
        <end position="240"/>
    </location>
</feature>
<feature type="transmembrane region" description="Helical" evidence="8">
    <location>
        <begin position="306"/>
        <end position="328"/>
    </location>
</feature>
<feature type="transmembrane region" description="Helical" evidence="8">
    <location>
        <begin position="58"/>
        <end position="82"/>
    </location>
</feature>
<dbReference type="PROSITE" id="PS50928">
    <property type="entry name" value="ABC_TM1"/>
    <property type="match status" value="1"/>
</dbReference>
<dbReference type="AlphaFoldDB" id="A0A1H0HG53"/>
<keyword evidence="2 8" id="KW-0813">Transport</keyword>
<evidence type="ECO:0000256" key="1">
    <source>
        <dbReference type="ARBA" id="ARBA00004651"/>
    </source>
</evidence>
<keyword evidence="5 8" id="KW-0812">Transmembrane</keyword>